<organism evidence="5 6">
    <name type="scientific">Microbacterium azadirachtae</name>
    <dbReference type="NCBI Taxonomy" id="582680"/>
    <lineage>
        <taxon>Bacteria</taxon>
        <taxon>Bacillati</taxon>
        <taxon>Actinomycetota</taxon>
        <taxon>Actinomycetes</taxon>
        <taxon>Micrococcales</taxon>
        <taxon>Microbacteriaceae</taxon>
        <taxon>Microbacterium</taxon>
    </lineage>
</organism>
<dbReference type="InterPro" id="IPR027417">
    <property type="entry name" value="P-loop_NTPase"/>
</dbReference>
<dbReference type="STRING" id="582680.RS86_01739"/>
<dbReference type="SUPFAM" id="SSF52540">
    <property type="entry name" value="P-loop containing nucleoside triphosphate hydrolases"/>
    <property type="match status" value="1"/>
</dbReference>
<protein>
    <submittedName>
        <fullName evidence="5">Putative 2-aminoethylphosphonate import ATP-binding protein PhnT</fullName>
    </submittedName>
</protein>
<evidence type="ECO:0000313" key="6">
    <source>
        <dbReference type="Proteomes" id="UP000033740"/>
    </source>
</evidence>
<dbReference type="SMART" id="SM00382">
    <property type="entry name" value="AAA"/>
    <property type="match status" value="1"/>
</dbReference>
<reference evidence="5 6" key="1">
    <citation type="submission" date="2015-02" db="EMBL/GenBank/DDBJ databases">
        <title>Draft genome sequences of ten Microbacterium spp. with emphasis on heavy metal contaminated environments.</title>
        <authorList>
            <person name="Corretto E."/>
        </authorList>
    </citation>
    <scope>NUCLEOTIDE SEQUENCE [LARGE SCALE GENOMIC DNA]</scope>
    <source>
        <strain evidence="5 6">ARN176</strain>
    </source>
</reference>
<dbReference type="RefSeq" id="WP_045271825.1">
    <property type="nucleotide sequence ID" value="NZ_JYIX01000033.1"/>
</dbReference>
<dbReference type="PROSITE" id="PS50893">
    <property type="entry name" value="ABC_TRANSPORTER_2"/>
    <property type="match status" value="1"/>
</dbReference>
<dbReference type="EMBL" id="JYIX01000033">
    <property type="protein sequence ID" value="KJL33518.1"/>
    <property type="molecule type" value="Genomic_DNA"/>
</dbReference>
<dbReference type="InterPro" id="IPR017871">
    <property type="entry name" value="ABC_transporter-like_CS"/>
</dbReference>
<accession>A0A0F0LK52</accession>
<dbReference type="Pfam" id="PF00005">
    <property type="entry name" value="ABC_tran"/>
    <property type="match status" value="1"/>
</dbReference>
<feature type="domain" description="ABC transporter" evidence="4">
    <location>
        <begin position="1"/>
        <end position="239"/>
    </location>
</feature>
<dbReference type="GO" id="GO:0016887">
    <property type="term" value="F:ATP hydrolysis activity"/>
    <property type="evidence" value="ECO:0007669"/>
    <property type="project" value="InterPro"/>
</dbReference>
<keyword evidence="2" id="KW-0547">Nucleotide-binding</keyword>
<proteinExistence type="predicted"/>
<dbReference type="PANTHER" id="PTHR42781:SF4">
    <property type="entry name" value="SPERMIDINE_PUTRESCINE IMPORT ATP-BINDING PROTEIN POTA"/>
    <property type="match status" value="1"/>
</dbReference>
<evidence type="ECO:0000256" key="2">
    <source>
        <dbReference type="ARBA" id="ARBA00022741"/>
    </source>
</evidence>
<dbReference type="PATRIC" id="fig|582680.6.peg.1796"/>
<comment type="caution">
    <text evidence="5">The sequence shown here is derived from an EMBL/GenBank/DDBJ whole genome shotgun (WGS) entry which is preliminary data.</text>
</comment>
<dbReference type="PROSITE" id="PS00211">
    <property type="entry name" value="ABC_TRANSPORTER_1"/>
    <property type="match status" value="1"/>
</dbReference>
<dbReference type="InterPro" id="IPR003593">
    <property type="entry name" value="AAA+_ATPase"/>
</dbReference>
<dbReference type="AlphaFoldDB" id="A0A0F0LK52"/>
<evidence type="ECO:0000259" key="4">
    <source>
        <dbReference type="PROSITE" id="PS50893"/>
    </source>
</evidence>
<keyword evidence="3 5" id="KW-0067">ATP-binding</keyword>
<dbReference type="InterPro" id="IPR003439">
    <property type="entry name" value="ABC_transporter-like_ATP-bd"/>
</dbReference>
<sequence length="369" mass="37760">MRVDLSTRRGGFAMSAAFEAQPGEILAVIGPNGSGKSTLLNAIAGLLPAAGSVAVGDRVLDAPAGPGAARGVHVPPARRRIALLGQRPLLFPHLSVRENVAFGPRAQGVPRAEARRRAERRLEEVGLGGLAARRPAELSGGQQQRAAIARALASEPDALLLDEPFAALDAPSAAQARRLIAAQQGESPAIPIVLVTHDPMDALILAARTLVMHDGSVVQGGSTAEVLGHPRSEFVAALAGVNRLEAVGADDGAVSAGALLLRGRGDALRVGGAGSVVFAPGSVRVDPLDESGSLDRSATLESAPAPNRWTGRVAQLDPIPGGIRLHTAEHPGIAVDCPSTHAVGLGLHPGQRLSFRIDEADVSIRGDAG</sequence>
<gene>
    <name evidence="5" type="primary">phnT</name>
    <name evidence="5" type="ORF">RS86_01739</name>
</gene>
<evidence type="ECO:0000313" key="5">
    <source>
        <dbReference type="EMBL" id="KJL33518.1"/>
    </source>
</evidence>
<name>A0A0F0LK52_9MICO</name>
<dbReference type="GO" id="GO:0005524">
    <property type="term" value="F:ATP binding"/>
    <property type="evidence" value="ECO:0007669"/>
    <property type="project" value="UniProtKB-KW"/>
</dbReference>
<dbReference type="Proteomes" id="UP000033740">
    <property type="component" value="Unassembled WGS sequence"/>
</dbReference>
<dbReference type="InterPro" id="IPR050093">
    <property type="entry name" value="ABC_SmlMolc_Importer"/>
</dbReference>
<dbReference type="PANTHER" id="PTHR42781">
    <property type="entry name" value="SPERMIDINE/PUTRESCINE IMPORT ATP-BINDING PROTEIN POTA"/>
    <property type="match status" value="1"/>
</dbReference>
<evidence type="ECO:0000256" key="1">
    <source>
        <dbReference type="ARBA" id="ARBA00022448"/>
    </source>
</evidence>
<evidence type="ECO:0000256" key="3">
    <source>
        <dbReference type="ARBA" id="ARBA00022840"/>
    </source>
</evidence>
<keyword evidence="6" id="KW-1185">Reference proteome</keyword>
<keyword evidence="1" id="KW-0813">Transport</keyword>
<dbReference type="Gene3D" id="3.40.50.300">
    <property type="entry name" value="P-loop containing nucleotide triphosphate hydrolases"/>
    <property type="match status" value="1"/>
</dbReference>